<comment type="subcellular location">
    <subcellularLocation>
        <location evidence="1">Membrane</location>
        <topology evidence="1">Multi-pass membrane protein</topology>
    </subcellularLocation>
    <subcellularLocation>
        <location evidence="6">Mitochondrion inner membrane</location>
        <topology evidence="6">Multi-pass membrane protein</topology>
    </subcellularLocation>
</comment>
<dbReference type="GO" id="GO:0005743">
    <property type="term" value="C:mitochondrial inner membrane"/>
    <property type="evidence" value="ECO:0007669"/>
    <property type="project" value="UniProtKB-SubCell"/>
</dbReference>
<feature type="transmembrane region" description="Helical" evidence="8">
    <location>
        <begin position="144"/>
        <end position="163"/>
    </location>
</feature>
<sequence>MTVLLVLIKFLIIIVPTLLIVATLTLLERKIMAAIQIRRGPNVIGFGILQPLADGLKLLIKELIIPLKGNKWLFLLSPVLFLSLSFASWSVIPFEEHYVASPNLTILVFLAFSSLSVYGILLGGWASNSRYAFLGALRSASQMISYELVLSLLILLVCILAQSFNFVDIVNAQTITWFIIPLAPFALVYFVAILAETNRTPFDLPEAEAELVAGYSVEYSSGPFAFYFIAEYCNLIIWSFTTTILFLGGWLPSFLFPFLNGFILFALKSMFILALFCCIRAALPRYRWDQLMTLAWRAFLPIVLLGCFFVYAFFNFYTNFLL</sequence>
<feature type="transmembrane region" description="Helical" evidence="8">
    <location>
        <begin position="235"/>
        <end position="256"/>
    </location>
</feature>
<evidence type="ECO:0000256" key="4">
    <source>
        <dbReference type="ARBA" id="ARBA00022989"/>
    </source>
</evidence>
<dbReference type="PROSITE" id="PS00668">
    <property type="entry name" value="COMPLEX1_ND1_2"/>
    <property type="match status" value="1"/>
</dbReference>
<name>F2Y9T1_PHYPO</name>
<comment type="catalytic activity">
    <reaction evidence="7">
        <text>a ubiquinone + NADH + 5 H(+)(in) = a ubiquinol + NAD(+) + 4 H(+)(out)</text>
        <dbReference type="Rhea" id="RHEA:29091"/>
        <dbReference type="Rhea" id="RHEA-COMP:9565"/>
        <dbReference type="Rhea" id="RHEA-COMP:9566"/>
        <dbReference type="ChEBI" id="CHEBI:15378"/>
        <dbReference type="ChEBI" id="CHEBI:16389"/>
        <dbReference type="ChEBI" id="CHEBI:17976"/>
        <dbReference type="ChEBI" id="CHEBI:57540"/>
        <dbReference type="ChEBI" id="CHEBI:57945"/>
        <dbReference type="EC" id="7.1.1.2"/>
    </reaction>
</comment>
<accession>F2Y9T1</accession>
<dbReference type="PROSITE" id="PS00667">
    <property type="entry name" value="COMPLEX1_ND1_1"/>
    <property type="match status" value="1"/>
</dbReference>
<dbReference type="HAMAP" id="MF_01350">
    <property type="entry name" value="NDH1_NuoH"/>
    <property type="match status" value="1"/>
</dbReference>
<dbReference type="EC" id="7.1.1.2" evidence="7"/>
<feature type="transmembrane region" description="Helical" evidence="8">
    <location>
        <begin position="294"/>
        <end position="314"/>
    </location>
</feature>
<evidence type="ECO:0000256" key="8">
    <source>
        <dbReference type="SAM" id="Phobius"/>
    </source>
</evidence>
<dbReference type="Pfam" id="PF00146">
    <property type="entry name" value="NADHdh"/>
    <property type="match status" value="1"/>
</dbReference>
<dbReference type="EMBL" id="HQ849404">
    <property type="protein sequence ID" value="ADZ99036.1"/>
    <property type="molecule type" value="mRNA"/>
</dbReference>
<comment type="similarity">
    <text evidence="2 6">Belongs to the complex I subunit 1 family.</text>
</comment>
<keyword evidence="5 8" id="KW-0472">Membrane</keyword>
<dbReference type="InterPro" id="IPR001694">
    <property type="entry name" value="NADH_UbQ_OxRdtase_su1/FPO"/>
</dbReference>
<keyword evidence="6" id="KW-0520">NAD</keyword>
<evidence type="ECO:0000256" key="5">
    <source>
        <dbReference type="ARBA" id="ARBA00023136"/>
    </source>
</evidence>
<feature type="transmembrane region" description="Helical" evidence="8">
    <location>
        <begin position="72"/>
        <end position="92"/>
    </location>
</feature>
<protein>
    <recommendedName>
        <fullName evidence="7">NADH-ubiquinone oxidoreductase chain 1</fullName>
        <ecNumber evidence="7">7.1.1.2</ecNumber>
    </recommendedName>
</protein>
<keyword evidence="7 9" id="KW-0496">Mitochondrion</keyword>
<dbReference type="AlphaFoldDB" id="F2Y9T1"/>
<keyword evidence="7" id="KW-0830">Ubiquinone</keyword>
<keyword evidence="4 8" id="KW-1133">Transmembrane helix</keyword>
<dbReference type="PANTHER" id="PTHR11432:SF3">
    <property type="entry name" value="NADH-UBIQUINONE OXIDOREDUCTASE CHAIN 1"/>
    <property type="match status" value="1"/>
</dbReference>
<evidence type="ECO:0000256" key="2">
    <source>
        <dbReference type="ARBA" id="ARBA00010535"/>
    </source>
</evidence>
<evidence type="ECO:0000256" key="7">
    <source>
        <dbReference type="RuleBase" id="RU000473"/>
    </source>
</evidence>
<geneLocation type="mitochondrion" evidence="9"/>
<feature type="transmembrane region" description="Helical" evidence="8">
    <location>
        <begin position="104"/>
        <end position="123"/>
    </location>
</feature>
<evidence type="ECO:0000313" key="9">
    <source>
        <dbReference type="EMBL" id="ADZ99036.1"/>
    </source>
</evidence>
<proteinExistence type="evidence at transcript level"/>
<evidence type="ECO:0000256" key="1">
    <source>
        <dbReference type="ARBA" id="ARBA00004141"/>
    </source>
</evidence>
<reference evidence="9" key="1">
    <citation type="journal article" date="2011" name="Nucleic Acids Res.">
        <title>Complete characterization of the edited transcriptome of the mitochondrion of Physarum polycephalum using deep sequencing of RNA.</title>
        <authorList>
            <person name="Bundschuh R."/>
            <person name="Altmuller J."/>
            <person name="Becker C."/>
            <person name="Nurnberg P."/>
            <person name="Gott J.M."/>
        </authorList>
    </citation>
    <scope>NUCLEOTIDE SEQUENCE</scope>
    <source>
        <strain evidence="9">M3CVIII</strain>
    </source>
</reference>
<feature type="transmembrane region" description="Helical" evidence="8">
    <location>
        <begin position="262"/>
        <end position="282"/>
    </location>
</feature>
<dbReference type="GO" id="GO:0009060">
    <property type="term" value="P:aerobic respiration"/>
    <property type="evidence" value="ECO:0007669"/>
    <property type="project" value="TreeGrafter"/>
</dbReference>
<feature type="transmembrane region" description="Helical" evidence="8">
    <location>
        <begin position="6"/>
        <end position="27"/>
    </location>
</feature>
<dbReference type="GO" id="GO:0003954">
    <property type="term" value="F:NADH dehydrogenase activity"/>
    <property type="evidence" value="ECO:0007669"/>
    <property type="project" value="TreeGrafter"/>
</dbReference>
<organism evidence="9">
    <name type="scientific">Physarum polycephalum</name>
    <name type="common">Many-headed slime mold</name>
    <name type="synonym">Badhamia polycephala</name>
    <dbReference type="NCBI Taxonomy" id="5791"/>
    <lineage>
        <taxon>Eukaryota</taxon>
        <taxon>Amoebozoa</taxon>
        <taxon>Evosea</taxon>
        <taxon>Eumycetozoa</taxon>
        <taxon>Myxogastria</taxon>
        <taxon>Myxogastromycetidae</taxon>
        <taxon>Physariida</taxon>
        <taxon>Physaraceae</taxon>
        <taxon>Physarum</taxon>
    </lineage>
</organism>
<keyword evidence="3 6" id="KW-0812">Transmembrane</keyword>
<dbReference type="InterPro" id="IPR018086">
    <property type="entry name" value="NADH_UbQ_OxRdtase_su1_CS"/>
</dbReference>
<evidence type="ECO:0000256" key="3">
    <source>
        <dbReference type="ARBA" id="ARBA00022692"/>
    </source>
</evidence>
<dbReference type="GO" id="GO:0008137">
    <property type="term" value="F:NADH dehydrogenase (ubiquinone) activity"/>
    <property type="evidence" value="ECO:0007669"/>
    <property type="project" value="UniProtKB-EC"/>
</dbReference>
<feature type="transmembrane region" description="Helical" evidence="8">
    <location>
        <begin position="175"/>
        <end position="195"/>
    </location>
</feature>
<evidence type="ECO:0000256" key="6">
    <source>
        <dbReference type="RuleBase" id="RU000471"/>
    </source>
</evidence>
<dbReference type="PANTHER" id="PTHR11432">
    <property type="entry name" value="NADH DEHYDROGENASE SUBUNIT 1"/>
    <property type="match status" value="1"/>
</dbReference>
<gene>
    <name evidence="9" type="primary">nad1</name>
</gene>